<dbReference type="OrthoDB" id="2161133at2759"/>
<name>A0A388K8T2_CHABU</name>
<dbReference type="EMBL" id="BFEA01000074">
    <property type="protein sequence ID" value="GBG66426.1"/>
    <property type="molecule type" value="Genomic_DNA"/>
</dbReference>
<dbReference type="Proteomes" id="UP000265515">
    <property type="component" value="Unassembled WGS sequence"/>
</dbReference>
<comment type="caution">
    <text evidence="2">The sequence shown here is derived from an EMBL/GenBank/DDBJ whole genome shotgun (WGS) entry which is preliminary data.</text>
</comment>
<dbReference type="Gramene" id="GBG66426">
    <property type="protein sequence ID" value="GBG66426"/>
    <property type="gene ID" value="CBR_g61470"/>
</dbReference>
<evidence type="ECO:0000313" key="3">
    <source>
        <dbReference type="Proteomes" id="UP000265515"/>
    </source>
</evidence>
<evidence type="ECO:0000256" key="1">
    <source>
        <dbReference type="SAM" id="MobiDB-lite"/>
    </source>
</evidence>
<keyword evidence="3" id="KW-1185">Reference proteome</keyword>
<dbReference type="Gene3D" id="3.90.660.10">
    <property type="match status" value="1"/>
</dbReference>
<accession>A0A388K8T2</accession>
<protein>
    <recommendedName>
        <fullName evidence="4">Amine oxidase domain-containing protein</fullName>
    </recommendedName>
</protein>
<dbReference type="PANTHER" id="PTHR16128">
    <property type="entry name" value="FAD/NAD(P)-BINDING OXIDOREDUCTASE FAMILY PROTEIN"/>
    <property type="match status" value="1"/>
</dbReference>
<dbReference type="STRING" id="69332.A0A388K8T2"/>
<proteinExistence type="predicted"/>
<sequence length="400" mass="43995">MRSWRHVAAYRSPGIWSPSVKPGCATFFVAQSGFFARLLDGHRHRHSHRDRDRDRDVSRKESESDKRRTESSSQCLARGGRLREDGCHRHVSRGGRLWEDGCHRQSFPVEGRMKNGGSGSGWGSDGDQPKKTVAIIGAGIAGVEVKYGCYVGSFRRESDDEGRAGGHWILKSTDEIDLGKYHALVISDKNLSNERFTALTGLPPPLEFAGVPDMKKKMESVLSRPCFALMLAFRQPLEQVPFDGATIEGSDLISWAARDSSKPRWKMTFDDLKDPPKKLDLECWVVHSTAEYAAKRIAEAPKRGKPSAELLASVGDELFREFKTIIDADAPEPCFMKAHRWGGAFPTTAAAPEGGCLADSAMQIFACGDFCTGPRIDLAIWSGLSAAKAASASLQKTPRL</sequence>
<feature type="compositionally biased region" description="Gly residues" evidence="1">
    <location>
        <begin position="114"/>
        <end position="124"/>
    </location>
</feature>
<dbReference type="PANTHER" id="PTHR16128:SF5">
    <property type="entry name" value="FAD_NAD(P)-BINDING OXIDOREDUCTASE FAMILY PROTEIN"/>
    <property type="match status" value="1"/>
</dbReference>
<feature type="region of interest" description="Disordered" evidence="1">
    <location>
        <begin position="42"/>
        <end position="77"/>
    </location>
</feature>
<feature type="region of interest" description="Disordered" evidence="1">
    <location>
        <begin position="108"/>
        <end position="128"/>
    </location>
</feature>
<reference evidence="2 3" key="1">
    <citation type="journal article" date="2018" name="Cell">
        <title>The Chara Genome: Secondary Complexity and Implications for Plant Terrestrialization.</title>
        <authorList>
            <person name="Nishiyama T."/>
            <person name="Sakayama H."/>
            <person name="Vries J.D."/>
            <person name="Buschmann H."/>
            <person name="Saint-Marcoux D."/>
            <person name="Ullrich K.K."/>
            <person name="Haas F.B."/>
            <person name="Vanderstraeten L."/>
            <person name="Becker D."/>
            <person name="Lang D."/>
            <person name="Vosolsobe S."/>
            <person name="Rombauts S."/>
            <person name="Wilhelmsson P.K.I."/>
            <person name="Janitza P."/>
            <person name="Kern R."/>
            <person name="Heyl A."/>
            <person name="Rumpler F."/>
            <person name="Villalobos L.I.A.C."/>
            <person name="Clay J.M."/>
            <person name="Skokan R."/>
            <person name="Toyoda A."/>
            <person name="Suzuki Y."/>
            <person name="Kagoshima H."/>
            <person name="Schijlen E."/>
            <person name="Tajeshwar N."/>
            <person name="Catarino B."/>
            <person name="Hetherington A.J."/>
            <person name="Saltykova A."/>
            <person name="Bonnot C."/>
            <person name="Breuninger H."/>
            <person name="Symeonidi A."/>
            <person name="Radhakrishnan G.V."/>
            <person name="Van Nieuwerburgh F."/>
            <person name="Deforce D."/>
            <person name="Chang C."/>
            <person name="Karol K.G."/>
            <person name="Hedrich R."/>
            <person name="Ulvskov P."/>
            <person name="Glockner G."/>
            <person name="Delwiche C.F."/>
            <person name="Petrasek J."/>
            <person name="Van de Peer Y."/>
            <person name="Friml J."/>
            <person name="Beilby M."/>
            <person name="Dolan L."/>
            <person name="Kohara Y."/>
            <person name="Sugano S."/>
            <person name="Fujiyama A."/>
            <person name="Delaux P.-M."/>
            <person name="Quint M."/>
            <person name="TheiBen G."/>
            <person name="Hagemann M."/>
            <person name="Harholt J."/>
            <person name="Dunand C."/>
            <person name="Zachgo S."/>
            <person name="Langdale J."/>
            <person name="Maumus F."/>
            <person name="Straeten D.V.D."/>
            <person name="Gould S.B."/>
            <person name="Rensing S.A."/>
        </authorList>
    </citation>
    <scope>NUCLEOTIDE SEQUENCE [LARGE SCALE GENOMIC DNA]</scope>
    <source>
        <strain evidence="2 3">S276</strain>
    </source>
</reference>
<dbReference type="AlphaFoldDB" id="A0A388K8T2"/>
<gene>
    <name evidence="2" type="ORF">CBR_g61470</name>
</gene>
<organism evidence="2 3">
    <name type="scientific">Chara braunii</name>
    <name type="common">Braun's stonewort</name>
    <dbReference type="NCBI Taxonomy" id="69332"/>
    <lineage>
        <taxon>Eukaryota</taxon>
        <taxon>Viridiplantae</taxon>
        <taxon>Streptophyta</taxon>
        <taxon>Charophyceae</taxon>
        <taxon>Charales</taxon>
        <taxon>Characeae</taxon>
        <taxon>Chara</taxon>
    </lineage>
</organism>
<evidence type="ECO:0008006" key="4">
    <source>
        <dbReference type="Google" id="ProtNLM"/>
    </source>
</evidence>
<feature type="compositionally biased region" description="Basic and acidic residues" evidence="1">
    <location>
        <begin position="49"/>
        <end position="70"/>
    </location>
</feature>
<evidence type="ECO:0000313" key="2">
    <source>
        <dbReference type="EMBL" id="GBG66426.1"/>
    </source>
</evidence>